<keyword evidence="2" id="KW-1133">Transmembrane helix</keyword>
<keyword evidence="2" id="KW-0472">Membrane</keyword>
<dbReference type="AlphaFoldDB" id="A0A9P4WCV7"/>
<name>A0A9P4WCV7_CURKU</name>
<sequence>MYGYDQLAAALKFETCQECQLRSGYRVTTTEEGTSYTEQDSTWFLFNNKGVVDWCIFGRFGEEQNKNISSSSIYQRCSDPCSKIRSSIDYNIKSDPGSFDFCAHNTNANFTADAESCATCLYQYEDLTVLGNVLTTVRDMCDKKPGQNYSLPASVSVYAAARISLAANTTSPPPSQTSSSTSTDNASLSKGAIAGIVLGALLAIIAVLGLLLLLLKKRKNKAKMAEASKDHELAATAPQPPGSQYGAANSAGKDRYSHAAEAPAQQAPVELGDGRGTSEMPSVGTPTVR</sequence>
<dbReference type="PANTHER" id="PTHR16861:SF4">
    <property type="entry name" value="SH3 DOMAIN PROTEIN (AFU_ORTHOLOGUE AFUA_1G13610)"/>
    <property type="match status" value="1"/>
</dbReference>
<evidence type="ECO:0000256" key="1">
    <source>
        <dbReference type="SAM" id="MobiDB-lite"/>
    </source>
</evidence>
<keyword evidence="2" id="KW-0812">Transmembrane</keyword>
<dbReference type="Proteomes" id="UP000801428">
    <property type="component" value="Unassembled WGS sequence"/>
</dbReference>
<evidence type="ECO:0000313" key="3">
    <source>
        <dbReference type="EMBL" id="KAF3010744.1"/>
    </source>
</evidence>
<organism evidence="3 4">
    <name type="scientific">Curvularia kusanoi</name>
    <name type="common">Cochliobolus kusanoi</name>
    <dbReference type="NCBI Taxonomy" id="90978"/>
    <lineage>
        <taxon>Eukaryota</taxon>
        <taxon>Fungi</taxon>
        <taxon>Dikarya</taxon>
        <taxon>Ascomycota</taxon>
        <taxon>Pezizomycotina</taxon>
        <taxon>Dothideomycetes</taxon>
        <taxon>Pleosporomycetidae</taxon>
        <taxon>Pleosporales</taxon>
        <taxon>Pleosporineae</taxon>
        <taxon>Pleosporaceae</taxon>
        <taxon>Curvularia</taxon>
    </lineage>
</organism>
<dbReference type="OrthoDB" id="5426678at2759"/>
<dbReference type="EMBL" id="SWKU01000001">
    <property type="protein sequence ID" value="KAF3010744.1"/>
    <property type="molecule type" value="Genomic_DNA"/>
</dbReference>
<reference evidence="3" key="1">
    <citation type="submission" date="2019-04" db="EMBL/GenBank/DDBJ databases">
        <title>Sequencing of skin fungus with MAO and IRED activity.</title>
        <authorList>
            <person name="Marsaioli A.J."/>
            <person name="Bonatto J.M.C."/>
            <person name="Reis Junior O."/>
        </authorList>
    </citation>
    <scope>NUCLEOTIDE SEQUENCE</scope>
    <source>
        <strain evidence="3">30M1</strain>
    </source>
</reference>
<comment type="caution">
    <text evidence="3">The sequence shown here is derived from an EMBL/GenBank/DDBJ whole genome shotgun (WGS) entry which is preliminary data.</text>
</comment>
<dbReference type="PANTHER" id="PTHR16861">
    <property type="entry name" value="GLYCOPROTEIN 38"/>
    <property type="match status" value="1"/>
</dbReference>
<feature type="region of interest" description="Disordered" evidence="1">
    <location>
        <begin position="226"/>
        <end position="289"/>
    </location>
</feature>
<evidence type="ECO:0000256" key="2">
    <source>
        <dbReference type="SAM" id="Phobius"/>
    </source>
</evidence>
<accession>A0A9P4WCV7</accession>
<evidence type="ECO:0008006" key="5">
    <source>
        <dbReference type="Google" id="ProtNLM"/>
    </source>
</evidence>
<feature type="transmembrane region" description="Helical" evidence="2">
    <location>
        <begin position="192"/>
        <end position="215"/>
    </location>
</feature>
<protein>
    <recommendedName>
        <fullName evidence="5">LPXTG-domain-containing protein</fullName>
    </recommendedName>
</protein>
<keyword evidence="4" id="KW-1185">Reference proteome</keyword>
<proteinExistence type="predicted"/>
<evidence type="ECO:0000313" key="4">
    <source>
        <dbReference type="Proteomes" id="UP000801428"/>
    </source>
</evidence>
<feature type="compositionally biased region" description="Low complexity" evidence="1">
    <location>
        <begin position="259"/>
        <end position="270"/>
    </location>
</feature>
<gene>
    <name evidence="3" type="ORF">E8E13_007111</name>
</gene>